<evidence type="ECO:0000313" key="2">
    <source>
        <dbReference type="Proteomes" id="UP001152759"/>
    </source>
</evidence>
<proteinExistence type="predicted"/>
<name>A0A9P0A970_BEMTA</name>
<dbReference type="AlphaFoldDB" id="A0A9P0A970"/>
<gene>
    <name evidence="1" type="ORF">BEMITA_LOCUS5107</name>
</gene>
<keyword evidence="2" id="KW-1185">Reference proteome</keyword>
<dbReference type="Gene3D" id="3.40.50.1820">
    <property type="entry name" value="alpha/beta hydrolase"/>
    <property type="match status" value="1"/>
</dbReference>
<dbReference type="SUPFAM" id="SSF53474">
    <property type="entry name" value="alpha/beta-Hydrolases"/>
    <property type="match status" value="1"/>
</dbReference>
<evidence type="ECO:0000313" key="1">
    <source>
        <dbReference type="EMBL" id="CAH0385932.1"/>
    </source>
</evidence>
<reference evidence="1" key="1">
    <citation type="submission" date="2021-12" db="EMBL/GenBank/DDBJ databases">
        <authorList>
            <person name="King R."/>
        </authorList>
    </citation>
    <scope>NUCLEOTIDE SEQUENCE</scope>
</reference>
<dbReference type="KEGG" id="btab:109040462"/>
<dbReference type="Proteomes" id="UP001152759">
    <property type="component" value="Chromosome 3"/>
</dbReference>
<dbReference type="PANTHER" id="PTHR13617">
    <property type="entry name" value="PROTEIN ABHD18"/>
    <property type="match status" value="1"/>
</dbReference>
<dbReference type="EMBL" id="OU963864">
    <property type="protein sequence ID" value="CAH0385932.1"/>
    <property type="molecule type" value="Genomic_DNA"/>
</dbReference>
<evidence type="ECO:0008006" key="3">
    <source>
        <dbReference type="Google" id="ProtNLM"/>
    </source>
</evidence>
<organism evidence="1 2">
    <name type="scientific">Bemisia tabaci</name>
    <name type="common">Sweetpotato whitefly</name>
    <name type="synonym">Aleurodes tabaci</name>
    <dbReference type="NCBI Taxonomy" id="7038"/>
    <lineage>
        <taxon>Eukaryota</taxon>
        <taxon>Metazoa</taxon>
        <taxon>Ecdysozoa</taxon>
        <taxon>Arthropoda</taxon>
        <taxon>Hexapoda</taxon>
        <taxon>Insecta</taxon>
        <taxon>Pterygota</taxon>
        <taxon>Neoptera</taxon>
        <taxon>Paraneoptera</taxon>
        <taxon>Hemiptera</taxon>
        <taxon>Sternorrhyncha</taxon>
        <taxon>Aleyrodoidea</taxon>
        <taxon>Aleyrodidae</taxon>
        <taxon>Aleyrodinae</taxon>
        <taxon>Bemisia</taxon>
    </lineage>
</organism>
<dbReference type="Pfam" id="PF09752">
    <property type="entry name" value="ABHD18"/>
    <property type="match status" value="1"/>
</dbReference>
<accession>A0A9P0A970</accession>
<dbReference type="InterPro" id="IPR019149">
    <property type="entry name" value="ABHD18"/>
</dbReference>
<sequence>MPLSRLDQIYRSVLLSKYFVEGWGKPESLKRLCEFRKIVSNRETCYKLVEPDYPVTITKEESWSDCQVLEGYFISPLVQYLPGIVPPESEKAHFQLILPKTWNRPDFKPVCLHMAGTGDHYYWRRRTILAKPLLKEANIGSIIIENPFYGLRKPKEQLRSILRNVSDIFVMGGCLILESLVLFHWCQNMGLGPLGVTGLSMGGHMASLAATTWPKPIVLVPCLSWSTASGVFTEGVLSNAICWDLLETQYQENESLRIEVQKMLSCIDPNFIAGQIFAKQYNENLIHSDHPMSTVDPVSDFKVTTNLIKDSDLEAASIGLSLSKPELASKVKPSGLSQYLKLQDMKILNTDEYLKVLKSVTDKLAVLSDWKSGKGMSEEQKEALQFMRGIMDEFTHLTQFSTPVDTSLITAVCAIDDGYVPRDGVMDLKDIWPEAKIVYVNAGHVSAFVLHQKTFRQAIIDAYEKARIKYHSS</sequence>
<protein>
    <recommendedName>
        <fullName evidence="3">Protein ABHD18</fullName>
    </recommendedName>
</protein>
<dbReference type="InterPro" id="IPR029058">
    <property type="entry name" value="AB_hydrolase_fold"/>
</dbReference>
<dbReference type="PANTHER" id="PTHR13617:SF14">
    <property type="entry name" value="PROTEIN ABHD18"/>
    <property type="match status" value="1"/>
</dbReference>